<dbReference type="GeneID" id="17317612"/>
<proteinExistence type="predicted"/>
<feature type="compositionally biased region" description="Basic and acidic residues" evidence="1">
    <location>
        <begin position="10"/>
        <end position="21"/>
    </location>
</feature>
<dbReference type="Gramene" id="CDF39609">
    <property type="protein sequence ID" value="CDF39609"/>
    <property type="gene ID" value="CHC_T00000360001"/>
</dbReference>
<dbReference type="EMBL" id="HG002055">
    <property type="protein sequence ID" value="CDF39609.1"/>
    <property type="molecule type" value="Genomic_DNA"/>
</dbReference>
<feature type="region of interest" description="Disordered" evidence="1">
    <location>
        <begin position="298"/>
        <end position="317"/>
    </location>
</feature>
<feature type="compositionally biased region" description="Basic and acidic residues" evidence="1">
    <location>
        <begin position="71"/>
        <end position="85"/>
    </location>
</feature>
<gene>
    <name evidence="2" type="ORF">CHC_T00000360001</name>
</gene>
<protein>
    <submittedName>
        <fullName evidence="2">Uncharacterized protein</fullName>
    </submittedName>
</protein>
<feature type="compositionally biased region" description="Polar residues" evidence="1">
    <location>
        <begin position="298"/>
        <end position="310"/>
    </location>
</feature>
<evidence type="ECO:0000256" key="1">
    <source>
        <dbReference type="SAM" id="MobiDB-lite"/>
    </source>
</evidence>
<keyword evidence="3" id="KW-1185">Reference proteome</keyword>
<evidence type="ECO:0000313" key="2">
    <source>
        <dbReference type="EMBL" id="CDF39609.1"/>
    </source>
</evidence>
<feature type="region of interest" description="Disordered" evidence="1">
    <location>
        <begin position="70"/>
        <end position="119"/>
    </location>
</feature>
<dbReference type="RefSeq" id="XP_005709903.1">
    <property type="nucleotide sequence ID" value="XM_005709846.1"/>
</dbReference>
<accession>R7QND2</accession>
<feature type="region of interest" description="Disordered" evidence="1">
    <location>
        <begin position="1"/>
        <end position="21"/>
    </location>
</feature>
<evidence type="ECO:0000313" key="3">
    <source>
        <dbReference type="Proteomes" id="UP000012073"/>
    </source>
</evidence>
<dbReference type="KEGG" id="ccp:CHC_T00000360001"/>
<organism evidence="2 3">
    <name type="scientific">Chondrus crispus</name>
    <name type="common">Carrageen Irish moss</name>
    <name type="synonym">Polymorpha crispa</name>
    <dbReference type="NCBI Taxonomy" id="2769"/>
    <lineage>
        <taxon>Eukaryota</taxon>
        <taxon>Rhodophyta</taxon>
        <taxon>Florideophyceae</taxon>
        <taxon>Rhodymeniophycidae</taxon>
        <taxon>Gigartinales</taxon>
        <taxon>Gigartinaceae</taxon>
        <taxon>Chondrus</taxon>
    </lineage>
</organism>
<name>R7QND2_CHOCR</name>
<dbReference type="AlphaFoldDB" id="R7QND2"/>
<reference evidence="3" key="1">
    <citation type="journal article" date="2013" name="Proc. Natl. Acad. Sci. U.S.A.">
        <title>Genome structure and metabolic features in the red seaweed Chondrus crispus shed light on evolution of the Archaeplastida.</title>
        <authorList>
            <person name="Collen J."/>
            <person name="Porcel B."/>
            <person name="Carre W."/>
            <person name="Ball S.G."/>
            <person name="Chaparro C."/>
            <person name="Tonon T."/>
            <person name="Barbeyron T."/>
            <person name="Michel G."/>
            <person name="Noel B."/>
            <person name="Valentin K."/>
            <person name="Elias M."/>
            <person name="Artiguenave F."/>
            <person name="Arun A."/>
            <person name="Aury J.M."/>
            <person name="Barbosa-Neto J.F."/>
            <person name="Bothwell J.H."/>
            <person name="Bouget F.Y."/>
            <person name="Brillet L."/>
            <person name="Cabello-Hurtado F."/>
            <person name="Capella-Gutierrez S."/>
            <person name="Charrier B."/>
            <person name="Cladiere L."/>
            <person name="Cock J.M."/>
            <person name="Coelho S.M."/>
            <person name="Colleoni C."/>
            <person name="Czjzek M."/>
            <person name="Da Silva C."/>
            <person name="Delage L."/>
            <person name="Denoeud F."/>
            <person name="Deschamps P."/>
            <person name="Dittami S.M."/>
            <person name="Gabaldon T."/>
            <person name="Gachon C.M."/>
            <person name="Groisillier A."/>
            <person name="Herve C."/>
            <person name="Jabbari K."/>
            <person name="Katinka M."/>
            <person name="Kloareg B."/>
            <person name="Kowalczyk N."/>
            <person name="Labadie K."/>
            <person name="Leblanc C."/>
            <person name="Lopez P.J."/>
            <person name="McLachlan D.H."/>
            <person name="Meslet-Cladiere L."/>
            <person name="Moustafa A."/>
            <person name="Nehr Z."/>
            <person name="Nyvall Collen P."/>
            <person name="Panaud O."/>
            <person name="Partensky F."/>
            <person name="Poulain J."/>
            <person name="Rensing S.A."/>
            <person name="Rousvoal S."/>
            <person name="Samson G."/>
            <person name="Symeonidi A."/>
            <person name="Weissenbach J."/>
            <person name="Zambounis A."/>
            <person name="Wincker P."/>
            <person name="Boyen C."/>
        </authorList>
    </citation>
    <scope>NUCLEOTIDE SEQUENCE [LARGE SCALE GENOMIC DNA]</scope>
    <source>
        <strain evidence="3">cv. Stackhouse</strain>
    </source>
</reference>
<feature type="compositionally biased region" description="Basic and acidic residues" evidence="1">
    <location>
        <begin position="94"/>
        <end position="108"/>
    </location>
</feature>
<dbReference type="Proteomes" id="UP000012073">
    <property type="component" value="Unassembled WGS sequence"/>
</dbReference>
<sequence>MLAAGRGLGRAREGEEQVDDTLARRQLDGDGGDEADHGGAAVEDLGVHGEADGGPELVVVVDAGDGAAAGEARRRAHGGDGEARAGLEGGGCRQGDEGSEHVGGRDDVSGGGARGTEISRQTWGRSRALILERIRMACEERSGIGCMDINIEIGAEDLSKGLCGCREGACRERYLGGGNGRSEQGIVRLQGRGMSAKIGGGNGPSGGHQSRPPISTFFCPTSGWASEILVSTAQSSTVISPCSAKPLAHLPALPFLPQAQLSSSIPYLPKSASPLTAKTAPSISDTFHIILFKPRNTDSSNVPVPKSCTSPVPLPSL</sequence>